<dbReference type="InterPro" id="IPR045851">
    <property type="entry name" value="AMP-bd_C_sf"/>
</dbReference>
<organism evidence="2 3">
    <name type="scientific">Allorhodopirellula solitaria</name>
    <dbReference type="NCBI Taxonomy" id="2527987"/>
    <lineage>
        <taxon>Bacteria</taxon>
        <taxon>Pseudomonadati</taxon>
        <taxon>Planctomycetota</taxon>
        <taxon>Planctomycetia</taxon>
        <taxon>Pirellulales</taxon>
        <taxon>Pirellulaceae</taxon>
        <taxon>Allorhodopirellula</taxon>
    </lineage>
</organism>
<evidence type="ECO:0000259" key="1">
    <source>
        <dbReference type="Pfam" id="PF14535"/>
    </source>
</evidence>
<dbReference type="Gene3D" id="3.30.300.30">
    <property type="match status" value="1"/>
</dbReference>
<dbReference type="AlphaFoldDB" id="A0A5C5XRB2"/>
<accession>A0A5C5XRB2</accession>
<sequence>MPVLDTPGDWAWWLECWQYVLDAAEVTSEDIAMMAFSFGPFIGFWSANDALVHRGTLVVPGGGLTSQARLNLIEQQRCTVLCCTPTYALHLASVAAEHSIELAKNPVSRIIVAGEPGGSVPAVRQAIESQWQARVIDHAGASELGAWGFASADDSGLHIIESEFIAEFLVFDSASGAARAAQPGELSELIMTNLGRYGGPAIRYRTGDIVRPQWEHDHPCGFVHLPGGVLGRADDMMVIRGVNVFPSSIEAIVREVTPTAEFRMIATRCDEMDQLRIEVEDAESVATETPLADLLRDRLALRIPVTMVAPGSLPRSEGKSRRWVDEREA</sequence>
<dbReference type="Proteomes" id="UP000318053">
    <property type="component" value="Unassembled WGS sequence"/>
</dbReference>
<dbReference type="GO" id="GO:0047475">
    <property type="term" value="F:phenylacetate-CoA ligase activity"/>
    <property type="evidence" value="ECO:0007669"/>
    <property type="project" value="UniProtKB-EC"/>
</dbReference>
<gene>
    <name evidence="2" type="ORF">CA85_31070</name>
</gene>
<dbReference type="InterPro" id="IPR042099">
    <property type="entry name" value="ANL_N_sf"/>
</dbReference>
<dbReference type="PANTHER" id="PTHR43845:SF1">
    <property type="entry name" value="BLR5969 PROTEIN"/>
    <property type="match status" value="1"/>
</dbReference>
<evidence type="ECO:0000313" key="3">
    <source>
        <dbReference type="Proteomes" id="UP000318053"/>
    </source>
</evidence>
<dbReference type="EC" id="6.2.1.30" evidence="2"/>
<protein>
    <submittedName>
        <fullName evidence="2">Phenylacetate-coenzyme A ligase</fullName>
        <ecNumber evidence="2">6.2.1.30</ecNumber>
    </submittedName>
</protein>
<feature type="domain" description="AMP-dependent ligase C-terminal" evidence="1">
    <location>
        <begin position="241"/>
        <end position="327"/>
    </location>
</feature>
<dbReference type="PANTHER" id="PTHR43845">
    <property type="entry name" value="BLR5969 PROTEIN"/>
    <property type="match status" value="1"/>
</dbReference>
<keyword evidence="3" id="KW-1185">Reference proteome</keyword>
<dbReference type="EMBL" id="SJPK01000007">
    <property type="protein sequence ID" value="TWT65198.1"/>
    <property type="molecule type" value="Genomic_DNA"/>
</dbReference>
<keyword evidence="2" id="KW-0436">Ligase</keyword>
<dbReference type="InterPro" id="IPR028154">
    <property type="entry name" value="AMP-dep_Lig_C"/>
</dbReference>
<comment type="caution">
    <text evidence="2">The sequence shown here is derived from an EMBL/GenBank/DDBJ whole genome shotgun (WGS) entry which is preliminary data.</text>
</comment>
<evidence type="ECO:0000313" key="2">
    <source>
        <dbReference type="EMBL" id="TWT65198.1"/>
    </source>
</evidence>
<proteinExistence type="predicted"/>
<dbReference type="SUPFAM" id="SSF56801">
    <property type="entry name" value="Acetyl-CoA synthetase-like"/>
    <property type="match status" value="1"/>
</dbReference>
<dbReference type="Pfam" id="PF14535">
    <property type="entry name" value="AMP-binding_C_2"/>
    <property type="match status" value="1"/>
</dbReference>
<dbReference type="Gene3D" id="3.40.50.12780">
    <property type="entry name" value="N-terminal domain of ligase-like"/>
    <property type="match status" value="1"/>
</dbReference>
<name>A0A5C5XRB2_9BACT</name>
<reference evidence="2 3" key="1">
    <citation type="submission" date="2019-02" db="EMBL/GenBank/DDBJ databases">
        <title>Deep-cultivation of Planctomycetes and their phenomic and genomic characterization uncovers novel biology.</title>
        <authorList>
            <person name="Wiegand S."/>
            <person name="Jogler M."/>
            <person name="Boedeker C."/>
            <person name="Pinto D."/>
            <person name="Vollmers J."/>
            <person name="Rivas-Marin E."/>
            <person name="Kohn T."/>
            <person name="Peeters S.H."/>
            <person name="Heuer A."/>
            <person name="Rast P."/>
            <person name="Oberbeckmann S."/>
            <person name="Bunk B."/>
            <person name="Jeske O."/>
            <person name="Meyerdierks A."/>
            <person name="Storesund J.E."/>
            <person name="Kallscheuer N."/>
            <person name="Luecker S."/>
            <person name="Lage O.M."/>
            <person name="Pohl T."/>
            <person name="Merkel B.J."/>
            <person name="Hornburger P."/>
            <person name="Mueller R.-W."/>
            <person name="Bruemmer F."/>
            <person name="Labrenz M."/>
            <person name="Spormann A.M."/>
            <person name="Op Den Camp H."/>
            <person name="Overmann J."/>
            <person name="Amann R."/>
            <person name="Jetten M.S.M."/>
            <person name="Mascher T."/>
            <person name="Medema M.H."/>
            <person name="Devos D.P."/>
            <person name="Kaster A.-K."/>
            <person name="Ovreas L."/>
            <person name="Rohde M."/>
            <person name="Galperin M.Y."/>
            <person name="Jogler C."/>
        </authorList>
    </citation>
    <scope>NUCLEOTIDE SEQUENCE [LARGE SCALE GENOMIC DNA]</scope>
    <source>
        <strain evidence="2 3">CA85</strain>
    </source>
</reference>